<sequence>MELASEDNFRLNVLLANKPKAIRIDESKLIVYGLSDKGEAKVDLNPTGRPEQYLRAVKELISGHILGSPGGYPVYLKRWTRMGQMRDESLEQLLMLGEPEAVVAAVGSPGLTEELARRAWWAMEDADNARRMLQNPNIVASGMGPVLADYVLDYLPFETETDQQTDSVRLILQPGLLEPAKVDDLWSKSGRKQAYLVGFLQARPDDLPQPLAPRSDADVLADQLAPLSGAGNPAARLLLRALSGAGQTYLKTVAAVLEKPPNQDVVTAAFDCLRDYFADLRPEGDPKLPLPELEAEARAFAAGDGAPVAVQALLASCPQARGDVAAMRILSGVGYGVIRPVLRDPTTLGSLMRRKLQPIMDPIQAQLASLRRAEG</sequence>
<evidence type="ECO:0000313" key="2">
    <source>
        <dbReference type="Proteomes" id="UP000748752"/>
    </source>
</evidence>
<accession>A0ABS1CF66</accession>
<dbReference type="RefSeq" id="WP_200235443.1">
    <property type="nucleotide sequence ID" value="NZ_NRRV01000012.1"/>
</dbReference>
<organism evidence="1 2">
    <name type="scientific">Thiohalocapsa halophila</name>
    <dbReference type="NCBI Taxonomy" id="69359"/>
    <lineage>
        <taxon>Bacteria</taxon>
        <taxon>Pseudomonadati</taxon>
        <taxon>Pseudomonadota</taxon>
        <taxon>Gammaproteobacteria</taxon>
        <taxon>Chromatiales</taxon>
        <taxon>Chromatiaceae</taxon>
        <taxon>Thiohalocapsa</taxon>
    </lineage>
</organism>
<comment type="caution">
    <text evidence="1">The sequence shown here is derived from an EMBL/GenBank/DDBJ whole genome shotgun (WGS) entry which is preliminary data.</text>
</comment>
<dbReference type="Proteomes" id="UP000748752">
    <property type="component" value="Unassembled WGS sequence"/>
</dbReference>
<protein>
    <submittedName>
        <fullName evidence="1">Sulfur reduction protein DsrS</fullName>
    </submittedName>
</protein>
<reference evidence="1 2" key="1">
    <citation type="journal article" date="2020" name="Microorganisms">
        <title>Osmotic Adaptation and Compatible Solute Biosynthesis of Phototrophic Bacteria as Revealed from Genome Analyses.</title>
        <authorList>
            <person name="Imhoff J.F."/>
            <person name="Rahn T."/>
            <person name="Kunzel S."/>
            <person name="Keller A."/>
            <person name="Neulinger S.C."/>
        </authorList>
    </citation>
    <scope>NUCLEOTIDE SEQUENCE [LARGE SCALE GENOMIC DNA]</scope>
    <source>
        <strain evidence="1 2">DSM 6210</strain>
    </source>
</reference>
<dbReference type="EMBL" id="NRRV01000012">
    <property type="protein sequence ID" value="MBK1630520.1"/>
    <property type="molecule type" value="Genomic_DNA"/>
</dbReference>
<name>A0ABS1CF66_9GAMM</name>
<evidence type="ECO:0000313" key="1">
    <source>
        <dbReference type="EMBL" id="MBK1630520.1"/>
    </source>
</evidence>
<keyword evidence="2" id="KW-1185">Reference proteome</keyword>
<proteinExistence type="predicted"/>
<gene>
    <name evidence="1" type="ORF">CKO31_07125</name>
</gene>